<protein>
    <recommendedName>
        <fullName evidence="1">Glyoxalase-like domain-containing protein</fullName>
    </recommendedName>
</protein>
<keyword evidence="3" id="KW-1185">Reference proteome</keyword>
<gene>
    <name evidence="2" type="ORF">Vqi01_24160</name>
</gene>
<dbReference type="PANTHER" id="PTHR35908">
    <property type="entry name" value="HYPOTHETICAL FUSION PROTEIN"/>
    <property type="match status" value="1"/>
</dbReference>
<feature type="domain" description="Glyoxalase-like" evidence="1">
    <location>
        <begin position="8"/>
        <end position="111"/>
    </location>
</feature>
<dbReference type="RefSeq" id="WP_204034828.1">
    <property type="nucleotide sequence ID" value="NZ_BOPC01000030.1"/>
</dbReference>
<evidence type="ECO:0000313" key="3">
    <source>
        <dbReference type="Proteomes" id="UP000653076"/>
    </source>
</evidence>
<evidence type="ECO:0000313" key="2">
    <source>
        <dbReference type="EMBL" id="GIJ27254.1"/>
    </source>
</evidence>
<accession>A0ABQ4JAQ7</accession>
<proteinExistence type="predicted"/>
<dbReference type="InterPro" id="IPR041581">
    <property type="entry name" value="Glyoxalase_6"/>
</dbReference>
<dbReference type="PANTHER" id="PTHR35908:SF1">
    <property type="entry name" value="CONSERVED PROTEIN"/>
    <property type="match status" value="1"/>
</dbReference>
<organism evidence="2 3">
    <name type="scientific">Micromonospora qiuiae</name>
    <dbReference type="NCBI Taxonomy" id="502268"/>
    <lineage>
        <taxon>Bacteria</taxon>
        <taxon>Bacillati</taxon>
        <taxon>Actinomycetota</taxon>
        <taxon>Actinomycetes</taxon>
        <taxon>Micromonosporales</taxon>
        <taxon>Micromonosporaceae</taxon>
        <taxon>Micromonospora</taxon>
    </lineage>
</organism>
<name>A0ABQ4JAQ7_9ACTN</name>
<evidence type="ECO:0000259" key="1">
    <source>
        <dbReference type="Pfam" id="PF18029"/>
    </source>
</evidence>
<dbReference type="Proteomes" id="UP000653076">
    <property type="component" value="Unassembled WGS sequence"/>
</dbReference>
<dbReference type="Gene3D" id="3.10.180.10">
    <property type="entry name" value="2,3-Dihydroxybiphenyl 1,2-Dioxygenase, domain 1"/>
    <property type="match status" value="2"/>
</dbReference>
<dbReference type="InterPro" id="IPR029068">
    <property type="entry name" value="Glyas_Bleomycin-R_OHBP_Dase"/>
</dbReference>
<dbReference type="SUPFAM" id="SSF54593">
    <property type="entry name" value="Glyoxalase/Bleomycin resistance protein/Dihydroxybiphenyl dioxygenase"/>
    <property type="match status" value="2"/>
</dbReference>
<comment type="caution">
    <text evidence="2">The sequence shown here is derived from an EMBL/GenBank/DDBJ whole genome shotgun (WGS) entry which is preliminary data.</text>
</comment>
<reference evidence="2 3" key="1">
    <citation type="submission" date="2021-01" db="EMBL/GenBank/DDBJ databases">
        <title>Whole genome shotgun sequence of Verrucosispora qiuiae NBRC 106684.</title>
        <authorList>
            <person name="Komaki H."/>
            <person name="Tamura T."/>
        </authorList>
    </citation>
    <scope>NUCLEOTIDE SEQUENCE [LARGE SCALE GENOMIC DNA]</scope>
    <source>
        <strain evidence="2 3">NBRC 106684</strain>
    </source>
</reference>
<dbReference type="EMBL" id="BOPC01000030">
    <property type="protein sequence ID" value="GIJ27254.1"/>
    <property type="molecule type" value="Genomic_DNA"/>
</dbReference>
<dbReference type="Pfam" id="PF18029">
    <property type="entry name" value="Glyoxalase_6"/>
    <property type="match status" value="2"/>
</dbReference>
<feature type="domain" description="Glyoxalase-like" evidence="1">
    <location>
        <begin position="125"/>
        <end position="227"/>
    </location>
</feature>
<sequence length="237" mass="25675">MIARFKDLCLDAADPHALGGFWVDILDGKLVDTGDGDTRVEPAAGRADAESIWVNRVPEPRTGKTRVHLDLRLAEASPAALLTAGARLIREPDAEISWWVLADPEGNQFCAFAPGEGTRPGPFELVVDSADAVAQATWWAGVVGGEVETSEKGYASVVGADGFPWDHWVFDPVPERKTVKNRMHWDVDLTGSEPSALIRAGATLLREPDDTARWWVLADPEGNEFCAFAPAMRADGD</sequence>